<gene>
    <name evidence="2" type="ORF">PV09_01494</name>
</gene>
<dbReference type="Proteomes" id="UP000053259">
    <property type="component" value="Unassembled WGS sequence"/>
</dbReference>
<dbReference type="AlphaFoldDB" id="A0A0D1Z3L8"/>
<keyword evidence="3" id="KW-1185">Reference proteome</keyword>
<dbReference type="VEuPathDB" id="FungiDB:PV09_01494"/>
<dbReference type="OrthoDB" id="3438962at2759"/>
<protein>
    <submittedName>
        <fullName evidence="2">Uncharacterized protein</fullName>
    </submittedName>
</protein>
<organism evidence="2 3">
    <name type="scientific">Verruconis gallopava</name>
    <dbReference type="NCBI Taxonomy" id="253628"/>
    <lineage>
        <taxon>Eukaryota</taxon>
        <taxon>Fungi</taxon>
        <taxon>Dikarya</taxon>
        <taxon>Ascomycota</taxon>
        <taxon>Pezizomycotina</taxon>
        <taxon>Dothideomycetes</taxon>
        <taxon>Pleosporomycetidae</taxon>
        <taxon>Venturiales</taxon>
        <taxon>Sympoventuriaceae</taxon>
        <taxon>Verruconis</taxon>
    </lineage>
</organism>
<accession>A0A0D1Z3L8</accession>
<evidence type="ECO:0000313" key="3">
    <source>
        <dbReference type="Proteomes" id="UP000053259"/>
    </source>
</evidence>
<dbReference type="RefSeq" id="XP_016217401.1">
    <property type="nucleotide sequence ID" value="XM_016354389.1"/>
</dbReference>
<feature type="compositionally biased region" description="Basic and acidic residues" evidence="1">
    <location>
        <begin position="132"/>
        <end position="154"/>
    </location>
</feature>
<name>A0A0D1Z3L8_9PEZI</name>
<proteinExistence type="predicted"/>
<dbReference type="InParanoid" id="A0A0D1Z3L8"/>
<feature type="compositionally biased region" description="Polar residues" evidence="1">
    <location>
        <begin position="55"/>
        <end position="68"/>
    </location>
</feature>
<dbReference type="STRING" id="253628.A0A0D1Z3L8"/>
<reference evidence="2 3" key="1">
    <citation type="submission" date="2015-01" db="EMBL/GenBank/DDBJ databases">
        <title>The Genome Sequence of Ochroconis gallopava CBS43764.</title>
        <authorList>
            <consortium name="The Broad Institute Genomics Platform"/>
            <person name="Cuomo C."/>
            <person name="de Hoog S."/>
            <person name="Gorbushina A."/>
            <person name="Stielow B."/>
            <person name="Teixiera M."/>
            <person name="Abouelleil A."/>
            <person name="Chapman S.B."/>
            <person name="Priest M."/>
            <person name="Young S.K."/>
            <person name="Wortman J."/>
            <person name="Nusbaum C."/>
            <person name="Birren B."/>
        </authorList>
    </citation>
    <scope>NUCLEOTIDE SEQUENCE [LARGE SCALE GENOMIC DNA]</scope>
    <source>
        <strain evidence="2 3">CBS 43764</strain>
    </source>
</reference>
<evidence type="ECO:0000256" key="1">
    <source>
        <dbReference type="SAM" id="MobiDB-lite"/>
    </source>
</evidence>
<dbReference type="EMBL" id="KN847532">
    <property type="protein sequence ID" value="KIW07532.1"/>
    <property type="molecule type" value="Genomic_DNA"/>
</dbReference>
<sequence length="154" mass="16151">MSKSSLDPSGPAQPGLEDAYAARDNPATKEPAERAQGEVNRASTSRITDARCANDVSTAAGNSTSTSLGYGVRGAPPGEEAKGYSQEELGRGQELDADQMAAPGEGDVYNAVEGGRRGKTGTGGVQPGLESDLDRKKEEQHAQREAIKESRWNC</sequence>
<feature type="compositionally biased region" description="Basic and acidic residues" evidence="1">
    <location>
        <begin position="26"/>
        <end position="36"/>
    </location>
</feature>
<evidence type="ECO:0000313" key="2">
    <source>
        <dbReference type="EMBL" id="KIW07532.1"/>
    </source>
</evidence>
<feature type="region of interest" description="Disordered" evidence="1">
    <location>
        <begin position="1"/>
        <end position="154"/>
    </location>
</feature>
<dbReference type="GeneID" id="27309467"/>
<dbReference type="HOGENOM" id="CLU_130490_0_0_1"/>